<dbReference type="PANTHER" id="PTHR44229">
    <property type="entry name" value="15-HYDROXYPROSTAGLANDIN DEHYDROGENASE [NAD(+)]"/>
    <property type="match status" value="1"/>
</dbReference>
<dbReference type="PANTHER" id="PTHR44229:SF4">
    <property type="entry name" value="15-HYDROXYPROSTAGLANDIN DEHYDROGENASE [NAD(+)]"/>
    <property type="match status" value="1"/>
</dbReference>
<dbReference type="InterPro" id="IPR002347">
    <property type="entry name" value="SDR_fam"/>
</dbReference>
<protein>
    <recommendedName>
        <fullName evidence="5">3-hydroxyacyl-CoA dehydrogenase</fullName>
    </recommendedName>
</protein>
<dbReference type="Proteomes" id="UP001172681">
    <property type="component" value="Unassembled WGS sequence"/>
</dbReference>
<dbReference type="GO" id="GO:0005737">
    <property type="term" value="C:cytoplasm"/>
    <property type="evidence" value="ECO:0007669"/>
    <property type="project" value="TreeGrafter"/>
</dbReference>
<dbReference type="PRINTS" id="PR00081">
    <property type="entry name" value="GDHRDH"/>
</dbReference>
<proteinExistence type="inferred from homology"/>
<reference evidence="3" key="1">
    <citation type="submission" date="2022-10" db="EMBL/GenBank/DDBJ databases">
        <title>Culturing micro-colonial fungi from biological soil crusts in the Mojave desert and describing Neophaeococcomyces mojavensis, and introducing the new genera and species Taxawa tesnikishii.</title>
        <authorList>
            <person name="Kurbessoian T."/>
            <person name="Stajich J.E."/>
        </authorList>
    </citation>
    <scope>NUCLEOTIDE SEQUENCE</scope>
    <source>
        <strain evidence="3">TK_35</strain>
    </source>
</reference>
<name>A0AA38Y9U6_9EURO</name>
<comment type="similarity">
    <text evidence="1">Belongs to the short-chain dehydrogenases/reductases (SDR) family.</text>
</comment>
<gene>
    <name evidence="3" type="ORF">H2204_003806</name>
</gene>
<evidence type="ECO:0000313" key="3">
    <source>
        <dbReference type="EMBL" id="KAJ9639195.1"/>
    </source>
</evidence>
<evidence type="ECO:0000256" key="1">
    <source>
        <dbReference type="ARBA" id="ARBA00006484"/>
    </source>
</evidence>
<dbReference type="AlphaFoldDB" id="A0AA38Y9U6"/>
<comment type="caution">
    <text evidence="3">The sequence shown here is derived from an EMBL/GenBank/DDBJ whole genome shotgun (WGS) entry which is preliminary data.</text>
</comment>
<dbReference type="GO" id="GO:0016616">
    <property type="term" value="F:oxidoreductase activity, acting on the CH-OH group of donors, NAD or NADP as acceptor"/>
    <property type="evidence" value="ECO:0007669"/>
    <property type="project" value="TreeGrafter"/>
</dbReference>
<organism evidence="3 4">
    <name type="scientific">Knufia peltigerae</name>
    <dbReference type="NCBI Taxonomy" id="1002370"/>
    <lineage>
        <taxon>Eukaryota</taxon>
        <taxon>Fungi</taxon>
        <taxon>Dikarya</taxon>
        <taxon>Ascomycota</taxon>
        <taxon>Pezizomycotina</taxon>
        <taxon>Eurotiomycetes</taxon>
        <taxon>Chaetothyriomycetidae</taxon>
        <taxon>Chaetothyriales</taxon>
        <taxon>Trichomeriaceae</taxon>
        <taxon>Knufia</taxon>
    </lineage>
</organism>
<accession>A0AA38Y9U6</accession>
<sequence>MSRFEPEPFLGHLKDKVVLLTGGAHGIGAALVKFCVERGAKVCFGDLDAIAGKALLDKVNKTSSGSPVACFKVTDVTQYQSMLELFDLCFQTYRRVDSAVSCAGIIEIGNWFDPNLDLETIRQVPNQKVLDVNLLGSLYFARIASVYLRQGRKDGDDKALVLFSSVAGFKESPGLFVYQATKHGILGLMRSLRLYLPPMTGIRVNAICPWMVPTAMTEGIVSSWKAADLPIQSTSDVARVVAGVACNQELNGKAFYVEGGRAWDIEEGIDRLEPQWLGEEQSRMLAKGQQVLGEGMDWTKKP</sequence>
<keyword evidence="2" id="KW-0560">Oxidoreductase</keyword>
<dbReference type="EMBL" id="JAPDRN010000018">
    <property type="protein sequence ID" value="KAJ9639195.1"/>
    <property type="molecule type" value="Genomic_DNA"/>
</dbReference>
<dbReference type="InterPro" id="IPR036291">
    <property type="entry name" value="NAD(P)-bd_dom_sf"/>
</dbReference>
<evidence type="ECO:0000313" key="4">
    <source>
        <dbReference type="Proteomes" id="UP001172681"/>
    </source>
</evidence>
<dbReference type="Gene3D" id="3.40.50.720">
    <property type="entry name" value="NAD(P)-binding Rossmann-like Domain"/>
    <property type="match status" value="1"/>
</dbReference>
<evidence type="ECO:0000256" key="2">
    <source>
        <dbReference type="ARBA" id="ARBA00023002"/>
    </source>
</evidence>
<dbReference type="SUPFAM" id="SSF51735">
    <property type="entry name" value="NAD(P)-binding Rossmann-fold domains"/>
    <property type="match status" value="1"/>
</dbReference>
<keyword evidence="4" id="KW-1185">Reference proteome</keyword>
<dbReference type="Pfam" id="PF00106">
    <property type="entry name" value="adh_short"/>
    <property type="match status" value="1"/>
</dbReference>
<evidence type="ECO:0008006" key="5">
    <source>
        <dbReference type="Google" id="ProtNLM"/>
    </source>
</evidence>